<name>A0A8S5V9X5_9CAUD</name>
<organism evidence="1">
    <name type="scientific">Ackermannviridae sp. ctUml7</name>
    <dbReference type="NCBI Taxonomy" id="2825753"/>
    <lineage>
        <taxon>Viruses</taxon>
        <taxon>Duplodnaviria</taxon>
        <taxon>Heunggongvirae</taxon>
        <taxon>Uroviricota</taxon>
        <taxon>Caudoviricetes</taxon>
        <taxon>Pantevenvirales</taxon>
        <taxon>Ackermannviridae</taxon>
    </lineage>
</organism>
<sequence length="328" mass="36473">MAKLGFEFRPTAVKTIDVARSYLLKSVQMPGGVAGRVLGQLGLSFGTQTLVGDLDSSTKDLGYAYVKTGFPYRRSELRPKAGGIPEVSARAIRNRDQRINTKTTLEIGPTTDKSKVISLINNGNYEQAHEGYNKTGMTFYIDAASTIKTALDEQNKQLAVTGRKLYILAFYNLDKGDSFDKIELPFIPTGMDFKPESTWVNINAFGRNSPPLQYLGGKDTLSFDIDWYSTKGDYTGVFSLCKKIESYSKADGYKKQPPVINLIGVLGVEDVDYVITSAPYVIRQFTGVVGESKIVPLHIVQTITLQRVSKFNPTWKDIQYKVINTTQR</sequence>
<dbReference type="EMBL" id="BK016230">
    <property type="protein sequence ID" value="DAG03494.1"/>
    <property type="molecule type" value="Genomic_DNA"/>
</dbReference>
<proteinExistence type="predicted"/>
<evidence type="ECO:0000313" key="1">
    <source>
        <dbReference type="EMBL" id="DAG03494.1"/>
    </source>
</evidence>
<reference evidence="1" key="1">
    <citation type="journal article" date="2021" name="Proc. Natl. Acad. Sci. U.S.A.">
        <title>A Catalog of Tens of Thousands of Viruses from Human Metagenomes Reveals Hidden Associations with Chronic Diseases.</title>
        <authorList>
            <person name="Tisza M.J."/>
            <person name="Buck C.B."/>
        </authorList>
    </citation>
    <scope>NUCLEOTIDE SEQUENCE</scope>
    <source>
        <strain evidence="1">CtUml7</strain>
    </source>
</reference>
<accession>A0A8S5V9X5</accession>
<protein>
    <submittedName>
        <fullName evidence="1">Secretion system protein</fullName>
    </submittedName>
</protein>